<dbReference type="NCBIfam" id="TIGR01515">
    <property type="entry name" value="branching_enzym"/>
    <property type="match status" value="1"/>
</dbReference>
<evidence type="ECO:0000256" key="4">
    <source>
        <dbReference type="ARBA" id="ARBA00009000"/>
    </source>
</evidence>
<feature type="domain" description="Glycosyl hydrolase family 13 catalytic" evidence="11">
    <location>
        <begin position="252"/>
        <end position="603"/>
    </location>
</feature>
<dbReference type="CDD" id="cd11322">
    <property type="entry name" value="AmyAc_Glg_BE"/>
    <property type="match status" value="1"/>
</dbReference>
<sequence length="743" mass="81989">MPPRLPSLPARDIEQLKQGRHPDPFAILGRHRHDEIDLVRTFLPGANYVELIVDEGGQRRALPMVGQGDGLFEAALPQGAPYRIRAAWPGGITETADPYSFGLLLSDDDLYLAAEGRHFDLATRLGANLREIDGVAGVLFAVWAPNAAHVAVVGDFNGWNATRHPMRRRLGAGIWELFIPGVEAGAVYKYALISGSGEALPWKADPLARRTELPPRTGSVVAEAPAFAWTDSDWLKARETVDPMTAPMTTYEVHVGSWLRTEWGQMGSWDEASERLIPYLQHMGFSHVELMPITEHPFGGSWGYQPLALFAPTARLGAPESFARFVDRCHAAGIGVILDWVPAHFPSDEHGLARFDGTALYEHEDPRQGFHIDWNTLIYNVGRSEVRGFLIASALFWIETFHLDGLRVDAVASMLYRDYSRKPGEWVPNHLGGRENLEAVGFFQELNTLVGARGRGAVTIAEESTAWPGVTRPVHHGGLGFHFKWNMGWMHDTLRYIAHDPVHRGYHGDDVTFGLVYAFSENFVLPISHDEVVHGKGSLISRMPGDDWQRFANLRLYFAMMWTHPGKKLLFMGCEFGADDEWSVDAPFPWPHPYDERRQGASRLVRDLNALYRATPALHRLDHRPEGFAWIVANDSTNAVFAFSRASRPGAAEVLVVANMTPVPRHDYRIGVAHAGLWRERLNSDAEVYGGSSLGNGGAVATQAVAAHGSAQSLSLTLPPLGLLVLEHDASAAPPALPPPGEA</sequence>
<dbReference type="SMART" id="SM00642">
    <property type="entry name" value="Aamy"/>
    <property type="match status" value="1"/>
</dbReference>
<comment type="function">
    <text evidence="2 10">Catalyzes the formation of the alpha-1,6-glucosidic linkages in glycogen by scission of a 1,4-alpha-linked oligosaccharide from growing alpha-1,4-glucan chains and the subsequent attachment of the oligosaccharide to the alpha-1,6 position.</text>
</comment>
<dbReference type="InterPro" id="IPR004193">
    <property type="entry name" value="Glyco_hydro_13_N"/>
</dbReference>
<dbReference type="SUPFAM" id="SSF51011">
    <property type="entry name" value="Glycosyl hydrolase domain"/>
    <property type="match status" value="1"/>
</dbReference>
<keyword evidence="7 10" id="KW-0808">Transferase</keyword>
<comment type="pathway">
    <text evidence="3 10">Glycan biosynthesis; glycogen biosynthesis.</text>
</comment>
<keyword evidence="6 10" id="KW-0328">Glycosyltransferase</keyword>
<comment type="catalytic activity">
    <reaction evidence="1 10">
        <text>Transfers a segment of a (1-&gt;4)-alpha-D-glucan chain to a primary hydroxy group in a similar glucan chain.</text>
        <dbReference type="EC" id="2.4.1.18"/>
    </reaction>
</comment>
<evidence type="ECO:0000313" key="13">
    <source>
        <dbReference type="Proteomes" id="UP001596060"/>
    </source>
</evidence>
<dbReference type="InterPro" id="IPR006048">
    <property type="entry name" value="A-amylase/branching_C"/>
</dbReference>
<dbReference type="GO" id="GO:0003844">
    <property type="term" value="F:1,4-alpha-glucan branching enzyme activity"/>
    <property type="evidence" value="ECO:0007669"/>
    <property type="project" value="UniProtKB-EC"/>
</dbReference>
<dbReference type="Pfam" id="PF02922">
    <property type="entry name" value="CBM_48"/>
    <property type="match status" value="1"/>
</dbReference>
<comment type="similarity">
    <text evidence="4 10">Belongs to the glycosyl hydrolase 13 family. GlgB subfamily.</text>
</comment>
<feature type="active site" description="Proton donor" evidence="10">
    <location>
        <position position="462"/>
    </location>
</feature>
<evidence type="ECO:0000256" key="8">
    <source>
        <dbReference type="ARBA" id="ARBA00023056"/>
    </source>
</evidence>
<keyword evidence="9 10" id="KW-0119">Carbohydrate metabolism</keyword>
<dbReference type="Gene3D" id="2.60.40.10">
    <property type="entry name" value="Immunoglobulins"/>
    <property type="match status" value="2"/>
</dbReference>
<dbReference type="InterPro" id="IPR006047">
    <property type="entry name" value="GH13_cat_dom"/>
</dbReference>
<dbReference type="InterPro" id="IPR013780">
    <property type="entry name" value="Glyco_hydro_b"/>
</dbReference>
<dbReference type="InterPro" id="IPR017853">
    <property type="entry name" value="GH"/>
</dbReference>
<dbReference type="Gene3D" id="2.60.40.1180">
    <property type="entry name" value="Golgi alpha-mannosidase II"/>
    <property type="match status" value="1"/>
</dbReference>
<evidence type="ECO:0000256" key="9">
    <source>
        <dbReference type="ARBA" id="ARBA00023277"/>
    </source>
</evidence>
<dbReference type="InterPro" id="IPR006407">
    <property type="entry name" value="GlgB"/>
</dbReference>
<evidence type="ECO:0000256" key="6">
    <source>
        <dbReference type="ARBA" id="ARBA00022676"/>
    </source>
</evidence>
<dbReference type="PIRSF" id="PIRSF000463">
    <property type="entry name" value="GlgB"/>
    <property type="match status" value="1"/>
</dbReference>
<reference evidence="13" key="1">
    <citation type="journal article" date="2019" name="Int. J. Syst. Evol. Microbiol.">
        <title>The Global Catalogue of Microorganisms (GCM) 10K type strain sequencing project: providing services to taxonomists for standard genome sequencing and annotation.</title>
        <authorList>
            <consortium name="The Broad Institute Genomics Platform"/>
            <consortium name="The Broad Institute Genome Sequencing Center for Infectious Disease"/>
            <person name="Wu L."/>
            <person name="Ma J."/>
        </authorList>
    </citation>
    <scope>NUCLEOTIDE SEQUENCE [LARGE SCALE GENOMIC DNA]</scope>
    <source>
        <strain evidence="13">CCUG 43117</strain>
    </source>
</reference>
<evidence type="ECO:0000256" key="10">
    <source>
        <dbReference type="HAMAP-Rule" id="MF_00685"/>
    </source>
</evidence>
<dbReference type="PANTHER" id="PTHR43651:SF3">
    <property type="entry name" value="1,4-ALPHA-GLUCAN-BRANCHING ENZYME"/>
    <property type="match status" value="1"/>
</dbReference>
<keyword evidence="5 10" id="KW-0321">Glycogen metabolism</keyword>
<evidence type="ECO:0000256" key="5">
    <source>
        <dbReference type="ARBA" id="ARBA00022600"/>
    </source>
</evidence>
<dbReference type="NCBIfam" id="NF003811">
    <property type="entry name" value="PRK05402.1"/>
    <property type="match status" value="1"/>
</dbReference>
<organism evidence="12 13">
    <name type="scientific">Bosea massiliensis</name>
    <dbReference type="NCBI Taxonomy" id="151419"/>
    <lineage>
        <taxon>Bacteria</taxon>
        <taxon>Pseudomonadati</taxon>
        <taxon>Pseudomonadota</taxon>
        <taxon>Alphaproteobacteria</taxon>
        <taxon>Hyphomicrobiales</taxon>
        <taxon>Boseaceae</taxon>
        <taxon>Bosea</taxon>
    </lineage>
</organism>
<keyword evidence="8 10" id="KW-0320">Glycogen biosynthesis</keyword>
<dbReference type="SUPFAM" id="SSF81296">
    <property type="entry name" value="E set domains"/>
    <property type="match status" value="2"/>
</dbReference>
<evidence type="ECO:0000256" key="3">
    <source>
        <dbReference type="ARBA" id="ARBA00004964"/>
    </source>
</evidence>
<proteinExistence type="inferred from homology"/>
<dbReference type="NCBIfam" id="NF008967">
    <property type="entry name" value="PRK12313.1"/>
    <property type="match status" value="1"/>
</dbReference>
<dbReference type="EC" id="2.4.1.18" evidence="10"/>
<comment type="subunit">
    <text evidence="10">Monomer.</text>
</comment>
<name>A0ABW0NYU5_9HYPH</name>
<dbReference type="SUPFAM" id="SSF51445">
    <property type="entry name" value="(Trans)glycosidases"/>
    <property type="match status" value="1"/>
</dbReference>
<evidence type="ECO:0000259" key="11">
    <source>
        <dbReference type="SMART" id="SM00642"/>
    </source>
</evidence>
<dbReference type="CDD" id="cd02855">
    <property type="entry name" value="E_set_GBE_prok_N"/>
    <property type="match status" value="1"/>
</dbReference>
<dbReference type="Proteomes" id="UP001596060">
    <property type="component" value="Unassembled WGS sequence"/>
</dbReference>
<dbReference type="InterPro" id="IPR037439">
    <property type="entry name" value="Branching_enzy"/>
</dbReference>
<dbReference type="InterPro" id="IPR054169">
    <property type="entry name" value="GlgB_N"/>
</dbReference>
<keyword evidence="13" id="KW-1185">Reference proteome</keyword>
<dbReference type="RefSeq" id="WP_066720686.1">
    <property type="nucleotide sequence ID" value="NZ_JBHSLU010000010.1"/>
</dbReference>
<dbReference type="PANTHER" id="PTHR43651">
    <property type="entry name" value="1,4-ALPHA-GLUCAN-BRANCHING ENZYME"/>
    <property type="match status" value="1"/>
</dbReference>
<dbReference type="InterPro" id="IPR044143">
    <property type="entry name" value="GlgB_N_E_set_prok"/>
</dbReference>
<dbReference type="Gene3D" id="3.20.20.80">
    <property type="entry name" value="Glycosidases"/>
    <property type="match status" value="1"/>
</dbReference>
<evidence type="ECO:0000313" key="12">
    <source>
        <dbReference type="EMBL" id="MFC5504973.1"/>
    </source>
</evidence>
<accession>A0ABW0NYU5</accession>
<dbReference type="Pfam" id="PF22019">
    <property type="entry name" value="GlgB_N"/>
    <property type="match status" value="1"/>
</dbReference>
<feature type="active site" description="Nucleophile" evidence="10">
    <location>
        <position position="409"/>
    </location>
</feature>
<gene>
    <name evidence="10 12" type="primary">glgB</name>
    <name evidence="12" type="ORF">ACFPN9_06835</name>
</gene>
<protein>
    <recommendedName>
        <fullName evidence="10">1,4-alpha-glucan branching enzyme GlgB</fullName>
        <ecNumber evidence="10">2.4.1.18</ecNumber>
    </recommendedName>
    <alternativeName>
        <fullName evidence="10">1,4-alpha-D-glucan:1,4-alpha-D-glucan 6-glucosyl-transferase</fullName>
    </alternativeName>
    <alternativeName>
        <fullName evidence="10">Alpha-(1-&gt;4)-glucan branching enzyme</fullName>
    </alternativeName>
    <alternativeName>
        <fullName evidence="10">Glycogen branching enzyme</fullName>
        <shortName evidence="10">BE</shortName>
    </alternativeName>
</protein>
<dbReference type="Pfam" id="PF00128">
    <property type="entry name" value="Alpha-amylase"/>
    <property type="match status" value="1"/>
</dbReference>
<evidence type="ECO:0000256" key="2">
    <source>
        <dbReference type="ARBA" id="ARBA00002953"/>
    </source>
</evidence>
<dbReference type="EMBL" id="JBHSLU010000010">
    <property type="protein sequence ID" value="MFC5504973.1"/>
    <property type="molecule type" value="Genomic_DNA"/>
</dbReference>
<evidence type="ECO:0000256" key="1">
    <source>
        <dbReference type="ARBA" id="ARBA00000826"/>
    </source>
</evidence>
<dbReference type="HAMAP" id="MF_00685">
    <property type="entry name" value="GlgB"/>
    <property type="match status" value="1"/>
</dbReference>
<dbReference type="InterPro" id="IPR014756">
    <property type="entry name" value="Ig_E-set"/>
</dbReference>
<dbReference type="Pfam" id="PF02806">
    <property type="entry name" value="Alpha-amylase_C"/>
    <property type="match status" value="1"/>
</dbReference>
<comment type="caution">
    <text evidence="12">The sequence shown here is derived from an EMBL/GenBank/DDBJ whole genome shotgun (WGS) entry which is preliminary data.</text>
</comment>
<evidence type="ECO:0000256" key="7">
    <source>
        <dbReference type="ARBA" id="ARBA00022679"/>
    </source>
</evidence>
<dbReference type="InterPro" id="IPR013783">
    <property type="entry name" value="Ig-like_fold"/>
</dbReference>